<dbReference type="SUPFAM" id="SSF55729">
    <property type="entry name" value="Acyl-CoA N-acyltransferases (Nat)"/>
    <property type="match status" value="1"/>
</dbReference>
<dbReference type="PANTHER" id="PTHR43441:SF2">
    <property type="entry name" value="FAMILY ACETYLTRANSFERASE, PUTATIVE (AFU_ORTHOLOGUE AFUA_7G00850)-RELATED"/>
    <property type="match status" value="1"/>
</dbReference>
<comment type="caution">
    <text evidence="2">The sequence shown here is derived from an EMBL/GenBank/DDBJ whole genome shotgun (WGS) entry which is preliminary data.</text>
</comment>
<dbReference type="eggNOG" id="COG1670">
    <property type="taxonomic scope" value="Bacteria"/>
</dbReference>
<dbReference type="Gene3D" id="3.40.630.30">
    <property type="match status" value="1"/>
</dbReference>
<dbReference type="GO" id="GO:0005737">
    <property type="term" value="C:cytoplasm"/>
    <property type="evidence" value="ECO:0007669"/>
    <property type="project" value="TreeGrafter"/>
</dbReference>
<feature type="domain" description="N-acetyltransferase" evidence="1">
    <location>
        <begin position="11"/>
        <end position="168"/>
    </location>
</feature>
<dbReference type="Pfam" id="PF13302">
    <property type="entry name" value="Acetyltransf_3"/>
    <property type="match status" value="1"/>
</dbReference>
<dbReference type="PROSITE" id="PS51186">
    <property type="entry name" value="GNAT"/>
    <property type="match status" value="1"/>
</dbReference>
<protein>
    <submittedName>
        <fullName evidence="2">Acetyltransferase</fullName>
    </submittedName>
</protein>
<keyword evidence="3" id="KW-1185">Reference proteome</keyword>
<dbReference type="RefSeq" id="WP_018302218.1">
    <property type="nucleotide sequence ID" value="NZ_KB902282.1"/>
</dbReference>
<dbReference type="STRING" id="1123501.Wenmar_03459"/>
<dbReference type="PANTHER" id="PTHR43441">
    <property type="entry name" value="RIBOSOMAL-PROTEIN-SERINE ACETYLTRANSFERASE"/>
    <property type="match status" value="1"/>
</dbReference>
<dbReference type="OrthoDB" id="6293260at2"/>
<accession>A0A0D0QAJ7</accession>
<sequence>MMAPTLHTDRLTLRPLVPADFEDYAILMASERSRWMGGPAGTDKAWGMFCTEAAGWALFGAGGLAITVTGDDRSVGTVQINIGPLFPETELGWQLWDGAEGRGYATEAGAALRDWAFGPGGMTTLVSYMDPANRASARVAERLGGRLDPDAKVQDEGDIAYRFERTAA</sequence>
<reference evidence="2 3" key="1">
    <citation type="submission" date="2013-01" db="EMBL/GenBank/DDBJ databases">
        <authorList>
            <person name="Fiebig A."/>
            <person name="Goeker M."/>
            <person name="Klenk H.-P.P."/>
        </authorList>
    </citation>
    <scope>NUCLEOTIDE SEQUENCE [LARGE SCALE GENOMIC DNA]</scope>
    <source>
        <strain evidence="2 3">DSM 24838</strain>
    </source>
</reference>
<evidence type="ECO:0000313" key="3">
    <source>
        <dbReference type="Proteomes" id="UP000035100"/>
    </source>
</evidence>
<name>A0A0D0QAJ7_9RHOB</name>
<dbReference type="GO" id="GO:0008999">
    <property type="term" value="F:protein-N-terminal-alanine acetyltransferase activity"/>
    <property type="evidence" value="ECO:0007669"/>
    <property type="project" value="TreeGrafter"/>
</dbReference>
<organism evidence="2 3">
    <name type="scientific">Wenxinia marina DSM 24838</name>
    <dbReference type="NCBI Taxonomy" id="1123501"/>
    <lineage>
        <taxon>Bacteria</taxon>
        <taxon>Pseudomonadati</taxon>
        <taxon>Pseudomonadota</taxon>
        <taxon>Alphaproteobacteria</taxon>
        <taxon>Rhodobacterales</taxon>
        <taxon>Roseobacteraceae</taxon>
        <taxon>Wenxinia</taxon>
    </lineage>
</organism>
<dbReference type="InterPro" id="IPR016181">
    <property type="entry name" value="Acyl_CoA_acyltransferase"/>
</dbReference>
<evidence type="ECO:0000259" key="1">
    <source>
        <dbReference type="PROSITE" id="PS51186"/>
    </source>
</evidence>
<dbReference type="GO" id="GO:1990189">
    <property type="term" value="F:protein N-terminal-serine acetyltransferase activity"/>
    <property type="evidence" value="ECO:0007669"/>
    <property type="project" value="TreeGrafter"/>
</dbReference>
<dbReference type="InterPro" id="IPR000182">
    <property type="entry name" value="GNAT_dom"/>
</dbReference>
<keyword evidence="2" id="KW-0808">Transferase</keyword>
<gene>
    <name evidence="2" type="ORF">Wenmar_03459</name>
</gene>
<dbReference type="InterPro" id="IPR051908">
    <property type="entry name" value="Ribosomal_N-acetyltransferase"/>
</dbReference>
<dbReference type="AlphaFoldDB" id="A0A0D0QAJ7"/>
<proteinExistence type="predicted"/>
<dbReference type="EMBL" id="AONG01000018">
    <property type="protein sequence ID" value="KIQ68003.1"/>
    <property type="molecule type" value="Genomic_DNA"/>
</dbReference>
<evidence type="ECO:0000313" key="2">
    <source>
        <dbReference type="EMBL" id="KIQ68003.1"/>
    </source>
</evidence>
<dbReference type="Proteomes" id="UP000035100">
    <property type="component" value="Unassembled WGS sequence"/>
</dbReference>